<reference evidence="1 2" key="1">
    <citation type="submission" date="2015-07" db="EMBL/GenBank/DDBJ databases">
        <authorList>
            <person name="Noorani M."/>
        </authorList>
    </citation>
    <scope>NUCLEOTIDE SEQUENCE [LARGE SCALE GENOMIC DNA]</scope>
    <source>
        <strain evidence="1 2">KCTC 42284</strain>
    </source>
</reference>
<keyword evidence="2" id="KW-1185">Reference proteome</keyword>
<name>A0A0K0XZU2_9GAMM</name>
<dbReference type="EMBL" id="CP012154">
    <property type="protein sequence ID" value="AKS43167.1"/>
    <property type="molecule type" value="Genomic_DNA"/>
</dbReference>
<proteinExistence type="predicted"/>
<organism evidence="1 2">
    <name type="scientific">Wenzhouxiangella marina</name>
    <dbReference type="NCBI Taxonomy" id="1579979"/>
    <lineage>
        <taxon>Bacteria</taxon>
        <taxon>Pseudomonadati</taxon>
        <taxon>Pseudomonadota</taxon>
        <taxon>Gammaproteobacteria</taxon>
        <taxon>Chromatiales</taxon>
        <taxon>Wenzhouxiangellaceae</taxon>
        <taxon>Wenzhouxiangella</taxon>
    </lineage>
</organism>
<sequence length="352" mass="37828">MKRRQFNLALGGSLVALQLALVTGCKGEAPLASVELAPDHPDARRALDQLSESLSGIDFVGPVCDRRLGEADPLGALLQRLDPADGNLIPAVQARMARDFQAGELLDIDGWKLSVSECLLLAGAARLQGLSEPRLTEASGFSDAEFIQIERWGPDATIEGEIFNPIGNGRGGFWLRVNGDVNGSMRLELDGVELATHFELGVITASLEPEYMDEVIHRPGAYELALLDKSRRLRQTVGVLTVAERPPPAILDDGTESTVFCQLGQWGPDVAVEGEAFNRQPDGAAGFWVHVGCAPRSAVLELDGVVLRTTVRPGLVTARVEHFAELGRGEHPLVLVDPVSGERLKVGDLTIQ</sequence>
<protein>
    <submittedName>
        <fullName evidence="1">Uncharacterized protein</fullName>
    </submittedName>
</protein>
<accession>A0A0K0XZU2</accession>
<evidence type="ECO:0000313" key="1">
    <source>
        <dbReference type="EMBL" id="AKS43167.1"/>
    </source>
</evidence>
<dbReference type="PROSITE" id="PS51257">
    <property type="entry name" value="PROKAR_LIPOPROTEIN"/>
    <property type="match status" value="1"/>
</dbReference>
<dbReference type="KEGG" id="wma:WM2015_2810"/>
<dbReference type="AlphaFoldDB" id="A0A0K0XZU2"/>
<dbReference type="STRING" id="1579979.WM2015_2810"/>
<evidence type="ECO:0000313" key="2">
    <source>
        <dbReference type="Proteomes" id="UP000066624"/>
    </source>
</evidence>
<dbReference type="OrthoDB" id="7068264at2"/>
<gene>
    <name evidence="1" type="ORF">WM2015_2810</name>
</gene>
<dbReference type="RefSeq" id="WP_049726673.1">
    <property type="nucleotide sequence ID" value="NZ_CP012154.1"/>
</dbReference>
<dbReference type="Proteomes" id="UP000066624">
    <property type="component" value="Chromosome"/>
</dbReference>